<dbReference type="KEGG" id="cput:CONPUDRAFT_157136"/>
<dbReference type="InterPro" id="IPR051681">
    <property type="entry name" value="Ser/Thr_Kinases-Pseudokinases"/>
</dbReference>
<dbReference type="Gene3D" id="1.10.510.10">
    <property type="entry name" value="Transferase(Phosphotransferase) domain 1"/>
    <property type="match status" value="1"/>
</dbReference>
<comment type="caution">
    <text evidence="2">The sequence shown here is derived from an EMBL/GenBank/DDBJ whole genome shotgun (WGS) entry which is preliminary data.</text>
</comment>
<evidence type="ECO:0000313" key="3">
    <source>
        <dbReference type="Proteomes" id="UP000053558"/>
    </source>
</evidence>
<dbReference type="OrthoDB" id="6718656at2759"/>
<reference evidence="3" key="1">
    <citation type="journal article" date="2012" name="Science">
        <title>The Paleozoic origin of enzymatic lignin decomposition reconstructed from 31 fungal genomes.</title>
        <authorList>
            <person name="Floudas D."/>
            <person name="Binder M."/>
            <person name="Riley R."/>
            <person name="Barry K."/>
            <person name="Blanchette R.A."/>
            <person name="Henrissat B."/>
            <person name="Martinez A.T."/>
            <person name="Otillar R."/>
            <person name="Spatafora J.W."/>
            <person name="Yadav J.S."/>
            <person name="Aerts A."/>
            <person name="Benoit I."/>
            <person name="Boyd A."/>
            <person name="Carlson A."/>
            <person name="Copeland A."/>
            <person name="Coutinho P.M."/>
            <person name="de Vries R.P."/>
            <person name="Ferreira P."/>
            <person name="Findley K."/>
            <person name="Foster B."/>
            <person name="Gaskell J."/>
            <person name="Glotzer D."/>
            <person name="Gorecki P."/>
            <person name="Heitman J."/>
            <person name="Hesse C."/>
            <person name="Hori C."/>
            <person name="Igarashi K."/>
            <person name="Jurgens J.A."/>
            <person name="Kallen N."/>
            <person name="Kersten P."/>
            <person name="Kohler A."/>
            <person name="Kuees U."/>
            <person name="Kumar T.K.A."/>
            <person name="Kuo A."/>
            <person name="LaButti K."/>
            <person name="Larrondo L.F."/>
            <person name="Lindquist E."/>
            <person name="Ling A."/>
            <person name="Lombard V."/>
            <person name="Lucas S."/>
            <person name="Lundell T."/>
            <person name="Martin R."/>
            <person name="McLaughlin D.J."/>
            <person name="Morgenstern I."/>
            <person name="Morin E."/>
            <person name="Murat C."/>
            <person name="Nagy L.G."/>
            <person name="Nolan M."/>
            <person name="Ohm R.A."/>
            <person name="Patyshakuliyeva A."/>
            <person name="Rokas A."/>
            <person name="Ruiz-Duenas F.J."/>
            <person name="Sabat G."/>
            <person name="Salamov A."/>
            <person name="Samejima M."/>
            <person name="Schmutz J."/>
            <person name="Slot J.C."/>
            <person name="St John F."/>
            <person name="Stenlid J."/>
            <person name="Sun H."/>
            <person name="Sun S."/>
            <person name="Syed K."/>
            <person name="Tsang A."/>
            <person name="Wiebenga A."/>
            <person name="Young D."/>
            <person name="Pisabarro A."/>
            <person name="Eastwood D.C."/>
            <person name="Martin F."/>
            <person name="Cullen D."/>
            <person name="Grigoriev I.V."/>
            <person name="Hibbett D.S."/>
        </authorList>
    </citation>
    <scope>NUCLEOTIDE SEQUENCE [LARGE SCALE GENOMIC DNA]</scope>
    <source>
        <strain evidence="3">RWD-64-598 SS2</strain>
    </source>
</reference>
<protein>
    <submittedName>
        <fullName evidence="2">Kinase-like protein</fullName>
    </submittedName>
</protein>
<sequence length="767" mass="84509">MVLHASSQFSSSSDFPEISPYIPPFFWRLWLSDADPFKHSLDHYRVHIYDVFQNLLSETRRAPECTRTVFAAFDTGTLDDGCKAALKTAEEAFYRLENAAERIIEDIVAGVRSSRARAPPAAGPPPVPCGASALHSNGTGANGTGANATVGPSGVVGEPPVMVNWRTELPLHRRERDVLVRYLVFLRYRNGEQFADTIRGLSIKVLTDTGTVVSAKVVWHRVRRRALLSMYHAFLCVEYISGPGPTAGGDGVGQHKHNRVLEHSDRFDCWRFTRAEVCVGVAGQEQQYLLPDTCFGILSEDFSTDPDNGDFFFPITPTICVYLIASSDDEPMLSYTATLSPSNPMAMDIDEPFSFPSTTNPHANATPGPGLNTLWIECGTDSASDVHLRNAATLQSHPHHLYFSSLASIVRAISAYDEVRAARSAAHVDYSRLRQRCRQKATVEGVTKTLVVKGSVLLVDLTEEVVRVGNMPLASGAFSDVWKGVWRDGREGRERAVAIKYLRQFMVDGGVKEKLLKRLKSEVAAWHRLQHPNIAQLFGVIQSMSTIAMVSPWCNNGTIMHYLEKVDPSADRVDLLVQIASGISYLHNYKPVVIHGDLKGNNVLIDDHGRPLVTDFGLSSVLEDFNETLPARVGTSCFAGSTRWMYVPPPHIMAPELLQALVEEDWHTPPRITPSSDVYAYASLALEVATGQVPYPHRRTDHAIIVDVVMRGVRPARPAPGAAAECFLRLPGDGAAFWDVVERCWGDAEVRPGMGEVCETLRRIAGA</sequence>
<dbReference type="SUPFAM" id="SSF56112">
    <property type="entry name" value="Protein kinase-like (PK-like)"/>
    <property type="match status" value="1"/>
</dbReference>
<gene>
    <name evidence="2" type="ORF">CONPUDRAFT_157136</name>
</gene>
<dbReference type="PANTHER" id="PTHR44329">
    <property type="entry name" value="SERINE/THREONINE-PROTEIN KINASE TNNI3K-RELATED"/>
    <property type="match status" value="1"/>
</dbReference>
<dbReference type="InterPro" id="IPR001245">
    <property type="entry name" value="Ser-Thr/Tyr_kinase_cat_dom"/>
</dbReference>
<organism evidence="2 3">
    <name type="scientific">Coniophora puteana (strain RWD-64-598)</name>
    <name type="common">Brown rot fungus</name>
    <dbReference type="NCBI Taxonomy" id="741705"/>
    <lineage>
        <taxon>Eukaryota</taxon>
        <taxon>Fungi</taxon>
        <taxon>Dikarya</taxon>
        <taxon>Basidiomycota</taxon>
        <taxon>Agaricomycotina</taxon>
        <taxon>Agaricomycetes</taxon>
        <taxon>Agaricomycetidae</taxon>
        <taxon>Boletales</taxon>
        <taxon>Coniophorineae</taxon>
        <taxon>Coniophoraceae</taxon>
        <taxon>Coniophora</taxon>
    </lineage>
</organism>
<feature type="domain" description="Protein kinase" evidence="1">
    <location>
        <begin position="467"/>
        <end position="764"/>
    </location>
</feature>
<dbReference type="SMART" id="SM00220">
    <property type="entry name" value="S_TKc"/>
    <property type="match status" value="1"/>
</dbReference>
<dbReference type="InterPro" id="IPR008271">
    <property type="entry name" value="Ser/Thr_kinase_AS"/>
</dbReference>
<keyword evidence="3" id="KW-1185">Reference proteome</keyword>
<dbReference type="GO" id="GO:0004674">
    <property type="term" value="F:protein serine/threonine kinase activity"/>
    <property type="evidence" value="ECO:0007669"/>
    <property type="project" value="TreeGrafter"/>
</dbReference>
<keyword evidence="2" id="KW-0418">Kinase</keyword>
<name>A0A5M3MFH3_CONPW</name>
<dbReference type="Pfam" id="PF07714">
    <property type="entry name" value="PK_Tyr_Ser-Thr"/>
    <property type="match status" value="1"/>
</dbReference>
<dbReference type="EMBL" id="JH711583">
    <property type="protein sequence ID" value="EIW77962.1"/>
    <property type="molecule type" value="Genomic_DNA"/>
</dbReference>
<evidence type="ECO:0000259" key="1">
    <source>
        <dbReference type="PROSITE" id="PS50011"/>
    </source>
</evidence>
<dbReference type="PROSITE" id="PS00108">
    <property type="entry name" value="PROTEIN_KINASE_ST"/>
    <property type="match status" value="1"/>
</dbReference>
<dbReference type="RefSeq" id="XP_007772251.1">
    <property type="nucleotide sequence ID" value="XM_007774061.1"/>
</dbReference>
<dbReference type="PROSITE" id="PS50011">
    <property type="entry name" value="PROTEIN_KINASE_DOM"/>
    <property type="match status" value="1"/>
</dbReference>
<dbReference type="InterPro" id="IPR000719">
    <property type="entry name" value="Prot_kinase_dom"/>
</dbReference>
<evidence type="ECO:0000313" key="2">
    <source>
        <dbReference type="EMBL" id="EIW77962.1"/>
    </source>
</evidence>
<proteinExistence type="predicted"/>
<dbReference type="PANTHER" id="PTHR44329:SF261">
    <property type="entry name" value="ZINC FINGER CONTAINING PROTEIN KINASE-RELATED"/>
    <property type="match status" value="1"/>
</dbReference>
<dbReference type="Proteomes" id="UP000053558">
    <property type="component" value="Unassembled WGS sequence"/>
</dbReference>
<keyword evidence="2" id="KW-0808">Transferase</keyword>
<accession>A0A5M3MFH3</accession>
<dbReference type="AlphaFoldDB" id="A0A5M3MFH3"/>
<dbReference type="InterPro" id="IPR011009">
    <property type="entry name" value="Kinase-like_dom_sf"/>
</dbReference>
<dbReference type="GO" id="GO:0005524">
    <property type="term" value="F:ATP binding"/>
    <property type="evidence" value="ECO:0007669"/>
    <property type="project" value="InterPro"/>
</dbReference>
<dbReference type="GeneID" id="19203707"/>